<dbReference type="PRINTS" id="PR00109">
    <property type="entry name" value="TYRKINASE"/>
</dbReference>
<evidence type="ECO:0000256" key="6">
    <source>
        <dbReference type="PROSITE-ProRule" id="PRU10141"/>
    </source>
</evidence>
<keyword evidence="2" id="KW-0808">Transferase</keyword>
<dbReference type="PANTHER" id="PTHR44329:SF214">
    <property type="entry name" value="PROTEIN KINASE DOMAIN-CONTAINING PROTEIN"/>
    <property type="match status" value="1"/>
</dbReference>
<reference evidence="10" key="1">
    <citation type="submission" date="2021-01" db="EMBL/GenBank/DDBJ databases">
        <authorList>
            <person name="Corre E."/>
            <person name="Pelletier E."/>
            <person name="Niang G."/>
            <person name="Scheremetjew M."/>
            <person name="Finn R."/>
            <person name="Kale V."/>
            <person name="Holt S."/>
            <person name="Cochrane G."/>
            <person name="Meng A."/>
            <person name="Brown T."/>
            <person name="Cohen L."/>
        </authorList>
    </citation>
    <scope>NUCLEOTIDE SEQUENCE</scope>
    <source>
        <strain evidence="10">SAG 63-3</strain>
    </source>
</reference>
<evidence type="ECO:0000256" key="5">
    <source>
        <dbReference type="ARBA" id="ARBA00022840"/>
    </source>
</evidence>
<comment type="similarity">
    <text evidence="7">Belongs to the protein kinase superfamily.</text>
</comment>
<evidence type="ECO:0000259" key="9">
    <source>
        <dbReference type="PROSITE" id="PS50011"/>
    </source>
</evidence>
<dbReference type="GO" id="GO:0005524">
    <property type="term" value="F:ATP binding"/>
    <property type="evidence" value="ECO:0007669"/>
    <property type="project" value="UniProtKB-UniRule"/>
</dbReference>
<organism evidence="10">
    <name type="scientific">Polytomella parva</name>
    <dbReference type="NCBI Taxonomy" id="51329"/>
    <lineage>
        <taxon>Eukaryota</taxon>
        <taxon>Viridiplantae</taxon>
        <taxon>Chlorophyta</taxon>
        <taxon>core chlorophytes</taxon>
        <taxon>Chlorophyceae</taxon>
        <taxon>CS clade</taxon>
        <taxon>Chlamydomonadales</taxon>
        <taxon>Chlamydomonadaceae</taxon>
        <taxon>Polytomella</taxon>
    </lineage>
</organism>
<keyword evidence="3 6" id="KW-0547">Nucleotide-binding</keyword>
<dbReference type="GO" id="GO:0004674">
    <property type="term" value="F:protein serine/threonine kinase activity"/>
    <property type="evidence" value="ECO:0007669"/>
    <property type="project" value="UniProtKB-KW"/>
</dbReference>
<dbReference type="SMART" id="SM00220">
    <property type="entry name" value="S_TKc"/>
    <property type="match status" value="1"/>
</dbReference>
<gene>
    <name evidence="10" type="ORF">PPAR00522_LOCUS5704</name>
</gene>
<feature type="compositionally biased region" description="Polar residues" evidence="8">
    <location>
        <begin position="62"/>
        <end position="82"/>
    </location>
</feature>
<evidence type="ECO:0000256" key="1">
    <source>
        <dbReference type="ARBA" id="ARBA00022527"/>
    </source>
</evidence>
<dbReference type="Pfam" id="PF07714">
    <property type="entry name" value="PK_Tyr_Ser-Thr"/>
    <property type="match status" value="1"/>
</dbReference>
<proteinExistence type="inferred from homology"/>
<keyword evidence="4" id="KW-0418">Kinase</keyword>
<evidence type="ECO:0000256" key="8">
    <source>
        <dbReference type="SAM" id="MobiDB-lite"/>
    </source>
</evidence>
<dbReference type="InterPro" id="IPR011009">
    <property type="entry name" value="Kinase-like_dom_sf"/>
</dbReference>
<protein>
    <recommendedName>
        <fullName evidence="9">Protein kinase domain-containing protein</fullName>
    </recommendedName>
</protein>
<dbReference type="PROSITE" id="PS00107">
    <property type="entry name" value="PROTEIN_KINASE_ATP"/>
    <property type="match status" value="1"/>
</dbReference>
<dbReference type="EMBL" id="HBFM01008919">
    <property type="protein sequence ID" value="CAD8769306.1"/>
    <property type="molecule type" value="Transcribed_RNA"/>
</dbReference>
<dbReference type="PROSITE" id="PS00108">
    <property type="entry name" value="PROTEIN_KINASE_ST"/>
    <property type="match status" value="1"/>
</dbReference>
<dbReference type="Gene3D" id="1.10.510.10">
    <property type="entry name" value="Transferase(Phosphotransferase) domain 1"/>
    <property type="match status" value="1"/>
</dbReference>
<evidence type="ECO:0000256" key="3">
    <source>
        <dbReference type="ARBA" id="ARBA00022741"/>
    </source>
</evidence>
<accession>A0A7S0UQW8</accession>
<keyword evidence="1 7" id="KW-0723">Serine/threonine-protein kinase</keyword>
<feature type="compositionally biased region" description="Basic and acidic residues" evidence="8">
    <location>
        <begin position="8"/>
        <end position="17"/>
    </location>
</feature>
<dbReference type="PANTHER" id="PTHR44329">
    <property type="entry name" value="SERINE/THREONINE-PROTEIN KINASE TNNI3K-RELATED"/>
    <property type="match status" value="1"/>
</dbReference>
<dbReference type="InterPro" id="IPR017441">
    <property type="entry name" value="Protein_kinase_ATP_BS"/>
</dbReference>
<dbReference type="InterPro" id="IPR001245">
    <property type="entry name" value="Ser-Thr/Tyr_kinase_cat_dom"/>
</dbReference>
<dbReference type="AlphaFoldDB" id="A0A7S0UQW8"/>
<name>A0A7S0UQW8_9CHLO</name>
<dbReference type="PROSITE" id="PS50011">
    <property type="entry name" value="PROTEIN_KINASE_DOM"/>
    <property type="match status" value="1"/>
</dbReference>
<feature type="region of interest" description="Disordered" evidence="8">
    <location>
        <begin position="1"/>
        <end position="101"/>
    </location>
</feature>
<sequence>MFCCGRPSVKETYRVPDESPSQPDKNATAAAKITEDVKGPAPVIPQPAPKPVPLEQAKLPVPQSNSPSESSKTVLRNSNSLKTEVPASKDAPKSQPQRDTGFQTMTPAQMAKEVQQLTWVGHGGYGAVYKGIWQGASIAVKFTVTDYLDLQGATAHEATLSKMLSHPNVVQTFASRVALLDEAFLKEVFDGSTGKDAMPVDSFKSGDGFGSPYGVNSTTLEFSDVLTHIGARPGHYLTQMIMEYCDRGSLHQAIVKGLFKSSSKWNNKIAMRALLRTAREIAQGMSHLHSCRVVHGDLKPGNVLLMSSRADRRGFSAKVSDFGLSTYCMASHISVTRWSTVSYMAPEAFEGHLNMGSDTYSFGVMIWEMYTGQQPHAGMQAAQIVMGVQSGTLRLEWPSDSDPRIVELVESCIRKDPNDRPTFLQLIQQLTNLEAEVRAASSDSHASSSGTASATAAAAAAMAARGLVTDGMK</sequence>
<evidence type="ECO:0000313" key="10">
    <source>
        <dbReference type="EMBL" id="CAD8769306.1"/>
    </source>
</evidence>
<feature type="compositionally biased region" description="Pro residues" evidence="8">
    <location>
        <begin position="42"/>
        <end position="52"/>
    </location>
</feature>
<feature type="domain" description="Protein kinase" evidence="9">
    <location>
        <begin position="114"/>
        <end position="433"/>
    </location>
</feature>
<dbReference type="InterPro" id="IPR051681">
    <property type="entry name" value="Ser/Thr_Kinases-Pseudokinases"/>
</dbReference>
<feature type="binding site" evidence="6">
    <location>
        <position position="141"/>
    </location>
    <ligand>
        <name>ATP</name>
        <dbReference type="ChEBI" id="CHEBI:30616"/>
    </ligand>
</feature>
<evidence type="ECO:0000256" key="7">
    <source>
        <dbReference type="RuleBase" id="RU000304"/>
    </source>
</evidence>
<keyword evidence="5 6" id="KW-0067">ATP-binding</keyword>
<evidence type="ECO:0000256" key="2">
    <source>
        <dbReference type="ARBA" id="ARBA00022679"/>
    </source>
</evidence>
<dbReference type="SUPFAM" id="SSF56112">
    <property type="entry name" value="Protein kinase-like (PK-like)"/>
    <property type="match status" value="1"/>
</dbReference>
<dbReference type="Gene3D" id="3.30.200.20">
    <property type="entry name" value="Phosphorylase Kinase, domain 1"/>
    <property type="match status" value="1"/>
</dbReference>
<evidence type="ECO:0000256" key="4">
    <source>
        <dbReference type="ARBA" id="ARBA00022777"/>
    </source>
</evidence>
<dbReference type="InterPro" id="IPR000719">
    <property type="entry name" value="Prot_kinase_dom"/>
</dbReference>
<dbReference type="InterPro" id="IPR008271">
    <property type="entry name" value="Ser/Thr_kinase_AS"/>
</dbReference>